<dbReference type="AlphaFoldDB" id="A0A2P4PVA9"/>
<evidence type="ECO:0000313" key="3">
    <source>
        <dbReference type="Proteomes" id="UP000018888"/>
    </source>
</evidence>
<feature type="non-terminal residue" evidence="2">
    <location>
        <position position="1"/>
    </location>
</feature>
<comment type="caution">
    <text evidence="2">The sequence shown here is derived from an EMBL/GenBank/DDBJ whole genome shotgun (WGS) entry which is preliminary data.</text>
</comment>
<reference evidence="2 3" key="1">
    <citation type="journal article" date="2013" name="Proc. Natl. Acad. Sci. U.S.A.">
        <title>Genome of an arbuscular mycorrhizal fungus provides insight into the oldest plant symbiosis.</title>
        <authorList>
            <person name="Tisserant E."/>
            <person name="Malbreil M."/>
            <person name="Kuo A."/>
            <person name="Kohler A."/>
            <person name="Symeonidi A."/>
            <person name="Balestrini R."/>
            <person name="Charron P."/>
            <person name="Duensing N."/>
            <person name="Frei Dit Frey N."/>
            <person name="Gianinazzi-Pearson V."/>
            <person name="Gilbert L.B."/>
            <person name="Handa Y."/>
            <person name="Herr J.R."/>
            <person name="Hijri M."/>
            <person name="Koul R."/>
            <person name="Kawaguchi M."/>
            <person name="Krajinski F."/>
            <person name="Lammers P.J."/>
            <person name="Masclaux F.G."/>
            <person name="Murat C."/>
            <person name="Morin E."/>
            <person name="Ndikumana S."/>
            <person name="Pagni M."/>
            <person name="Petitpierre D."/>
            <person name="Requena N."/>
            <person name="Rosikiewicz P."/>
            <person name="Riley R."/>
            <person name="Saito K."/>
            <person name="San Clemente H."/>
            <person name="Shapiro H."/>
            <person name="van Tuinen D."/>
            <person name="Becard G."/>
            <person name="Bonfante P."/>
            <person name="Paszkowski U."/>
            <person name="Shachar-Hill Y.Y."/>
            <person name="Tuskan G.A."/>
            <person name="Young P.W."/>
            <person name="Sanders I.R."/>
            <person name="Henrissat B."/>
            <person name="Rensing S.A."/>
            <person name="Grigoriev I.V."/>
            <person name="Corradi N."/>
            <person name="Roux C."/>
            <person name="Martin F."/>
        </authorList>
    </citation>
    <scope>NUCLEOTIDE SEQUENCE [LARGE SCALE GENOMIC DNA]</scope>
    <source>
        <strain evidence="2 3">DAOM 197198</strain>
    </source>
</reference>
<gene>
    <name evidence="2" type="ORF">GLOIN_2v1628453</name>
</gene>
<evidence type="ECO:0000259" key="1">
    <source>
        <dbReference type="Pfam" id="PF26252"/>
    </source>
</evidence>
<protein>
    <recommendedName>
        <fullName evidence="1">RDRP helical domain-containing protein</fullName>
    </recommendedName>
</protein>
<reference evidence="2 3" key="2">
    <citation type="journal article" date="2018" name="New Phytol.">
        <title>High intraspecific genome diversity in the model arbuscular mycorrhizal symbiont Rhizophagus irregularis.</title>
        <authorList>
            <person name="Chen E.C.H."/>
            <person name="Morin E."/>
            <person name="Beaudet D."/>
            <person name="Noel J."/>
            <person name="Yildirir G."/>
            <person name="Ndikumana S."/>
            <person name="Charron P."/>
            <person name="St-Onge C."/>
            <person name="Giorgi J."/>
            <person name="Kruger M."/>
            <person name="Marton T."/>
            <person name="Ropars J."/>
            <person name="Grigoriev I.V."/>
            <person name="Hainaut M."/>
            <person name="Henrissat B."/>
            <person name="Roux C."/>
            <person name="Martin F."/>
            <person name="Corradi N."/>
        </authorList>
    </citation>
    <scope>NUCLEOTIDE SEQUENCE [LARGE SCALE GENOMIC DNA]</scope>
    <source>
        <strain evidence="2 3">DAOM 197198</strain>
    </source>
</reference>
<dbReference type="Proteomes" id="UP000018888">
    <property type="component" value="Unassembled WGS sequence"/>
</dbReference>
<organism evidence="2 3">
    <name type="scientific">Rhizophagus irregularis (strain DAOM 181602 / DAOM 197198 / MUCL 43194)</name>
    <name type="common">Arbuscular mycorrhizal fungus</name>
    <name type="synonym">Glomus intraradices</name>
    <dbReference type="NCBI Taxonomy" id="747089"/>
    <lineage>
        <taxon>Eukaryota</taxon>
        <taxon>Fungi</taxon>
        <taxon>Fungi incertae sedis</taxon>
        <taxon>Mucoromycota</taxon>
        <taxon>Glomeromycotina</taxon>
        <taxon>Glomeromycetes</taxon>
        <taxon>Glomerales</taxon>
        <taxon>Glomeraceae</taxon>
        <taxon>Rhizophagus</taxon>
    </lineage>
</organism>
<dbReference type="Pfam" id="PF26252">
    <property type="entry name" value="RdRP_helical"/>
    <property type="match status" value="1"/>
</dbReference>
<name>A0A2P4PVA9_RHIID</name>
<accession>A0A2P4PVA9</accession>
<feature type="domain" description="RDRP helical" evidence="1">
    <location>
        <begin position="60"/>
        <end position="118"/>
    </location>
</feature>
<dbReference type="EMBL" id="AUPC02000138">
    <property type="protein sequence ID" value="POG69308.1"/>
    <property type="molecule type" value="Genomic_DNA"/>
</dbReference>
<proteinExistence type="predicted"/>
<sequence length="120" mass="14062">FDLDQIGRNSIEGLGRFKELIENAAEYNLAPRNSNIRNCSLKIVRGPGLRSNHFRTRTLLTFEVDYMVECNISFNYLNEYNLCDEFFSLLSQQPTRVSLDILEGIYSRKKRIYNPLTYLL</sequence>
<evidence type="ECO:0000313" key="2">
    <source>
        <dbReference type="EMBL" id="POG69308.1"/>
    </source>
</evidence>
<feature type="non-terminal residue" evidence="2">
    <location>
        <position position="120"/>
    </location>
</feature>
<keyword evidence="3" id="KW-1185">Reference proteome</keyword>
<dbReference type="InterPro" id="IPR058751">
    <property type="entry name" value="RDRP_helical"/>
</dbReference>